<dbReference type="Gene3D" id="2.10.50.10">
    <property type="entry name" value="Tumor Necrosis Factor Receptor, subunit A, domain 2"/>
    <property type="match status" value="1"/>
</dbReference>
<dbReference type="Proteomes" id="UP001497525">
    <property type="component" value="Unassembled WGS sequence"/>
</dbReference>
<dbReference type="AlphaFoldDB" id="A0AAV2TJA0"/>
<keyword evidence="1" id="KW-0472">Membrane</keyword>
<keyword evidence="1" id="KW-0812">Transmembrane</keyword>
<feature type="transmembrane region" description="Helical" evidence="1">
    <location>
        <begin position="484"/>
        <end position="508"/>
    </location>
</feature>
<accession>A0AAV2TJA0</accession>
<protein>
    <recommendedName>
        <fullName evidence="2">Tyrosine-protein kinase ephrin type A/B receptor-like domain-containing protein</fullName>
    </recommendedName>
</protein>
<organism evidence="3 4">
    <name type="scientific">Calicophoron daubneyi</name>
    <name type="common">Rumen fluke</name>
    <name type="synonym">Paramphistomum daubneyi</name>
    <dbReference type="NCBI Taxonomy" id="300641"/>
    <lineage>
        <taxon>Eukaryota</taxon>
        <taxon>Metazoa</taxon>
        <taxon>Spiralia</taxon>
        <taxon>Lophotrochozoa</taxon>
        <taxon>Platyhelminthes</taxon>
        <taxon>Trematoda</taxon>
        <taxon>Digenea</taxon>
        <taxon>Plagiorchiida</taxon>
        <taxon>Pronocephalata</taxon>
        <taxon>Paramphistomoidea</taxon>
        <taxon>Paramphistomidae</taxon>
        <taxon>Calicophoron</taxon>
    </lineage>
</organism>
<feature type="domain" description="Tyrosine-protein kinase ephrin type A/B receptor-like" evidence="2">
    <location>
        <begin position="392"/>
        <end position="424"/>
    </location>
</feature>
<comment type="caution">
    <text evidence="3">The sequence shown here is derived from an EMBL/GenBank/DDBJ whole genome shotgun (WGS) entry which is preliminary data.</text>
</comment>
<dbReference type="InterPro" id="IPR009030">
    <property type="entry name" value="Growth_fac_rcpt_cys_sf"/>
</dbReference>
<proteinExistence type="predicted"/>
<gene>
    <name evidence="3" type="ORF">CDAUBV1_LOCUS10671</name>
</gene>
<sequence length="557" mass="63332">MVLFLPISFSTFDTKMDIEYLIMLLLIHGSLSFSHDESSIHELFYLKRIANDTHVYYRHNLVINRIAQLPCHQKNLATVPKFGNFYYEWLMNGQQIHPQTPFLRASWDLNGYLTILQAMRRSYTLWCHMVYGNVTVVVDYYFEHKISFFEVPTVHVVLGLTVSFTMPNSDSVETKCSWEKHTCDCRQKSGDEVKEMVGKALNSHFVKDKVTKEVLDRLRDMNGMEGDAIEEDETDVKFNVFSVDDFSCVTEEAEGRSLYYMEFSTLLGDEKRYSESEFKSVTEVIQDLKHDLTLAMEEVNEEIAVIARNTFSGPVENISCTLYERSYRYCVGPSGKLDSESKGCDLCPPGYYAPNHIVIPALPVTWDLFTELRGANPRLSDQFAKEAGLFGWFGNEKRDECIPCPINTFTEESGRSVCLNCPVWHAEPQENKANISRPHGAGWVHEACPKEGREEVRLIQVARGALGDRFAEWFHDASPMTRNALLVAIFGVPFVIALMLVFYAYALLDVGSFMISMVQKMSPVEVQIAETAIAAAQLEAEQKKASEEVAARTRGLM</sequence>
<dbReference type="SUPFAM" id="SSF57184">
    <property type="entry name" value="Growth factor receptor domain"/>
    <property type="match status" value="1"/>
</dbReference>
<dbReference type="InterPro" id="IPR011641">
    <property type="entry name" value="Tyr-kin_ephrin_A/B_rcpt-like"/>
</dbReference>
<name>A0AAV2TJA0_CALDB</name>
<evidence type="ECO:0000256" key="1">
    <source>
        <dbReference type="SAM" id="Phobius"/>
    </source>
</evidence>
<reference evidence="3" key="1">
    <citation type="submission" date="2024-06" db="EMBL/GenBank/DDBJ databases">
        <authorList>
            <person name="Liu X."/>
            <person name="Lenzi L."/>
            <person name="Haldenby T S."/>
            <person name="Uol C."/>
        </authorList>
    </citation>
    <scope>NUCLEOTIDE SEQUENCE</scope>
</reference>
<evidence type="ECO:0000259" key="2">
    <source>
        <dbReference type="Pfam" id="PF07699"/>
    </source>
</evidence>
<evidence type="ECO:0000313" key="4">
    <source>
        <dbReference type="Proteomes" id="UP001497525"/>
    </source>
</evidence>
<evidence type="ECO:0000313" key="3">
    <source>
        <dbReference type="EMBL" id="CAL5136533.1"/>
    </source>
</evidence>
<keyword evidence="1" id="KW-1133">Transmembrane helix</keyword>
<dbReference type="EMBL" id="CAXLJL010000334">
    <property type="protein sequence ID" value="CAL5136533.1"/>
    <property type="molecule type" value="Genomic_DNA"/>
</dbReference>
<dbReference type="Pfam" id="PF07699">
    <property type="entry name" value="Ephrin_rec_like"/>
    <property type="match status" value="1"/>
</dbReference>